<comment type="caution">
    <text evidence="1">The sequence shown here is derived from an EMBL/GenBank/DDBJ whole genome shotgun (WGS) entry which is preliminary data.</text>
</comment>
<dbReference type="EMBL" id="JBCGDO010000027">
    <property type="protein sequence ID" value="MEM0543823.1"/>
    <property type="molecule type" value="Genomic_DNA"/>
</dbReference>
<name>A0ABU9N8H5_9FLAO</name>
<evidence type="ECO:0000313" key="1">
    <source>
        <dbReference type="EMBL" id="MEM0543823.1"/>
    </source>
</evidence>
<sequence length="337" mass="39562">MNELIGLRNINSLNGLDDIKRELLFFDKIFIVGLSEWKEVIEQQLFDGQRSILEKKGLISLNDFIIYQGLIAMNENIKENFGSWDAYYKKTKTDDLEFRNQNLEYLAEEGKVIFDYKQLANENEYGAIHKKITPIIQSKMSDEKTLTMAGFFDLCNLCHDLKTRILSTSYDQSKFTVIPSSSSIYEIDNITNVKTETYNLILEDFPIVKVENLAWEQIFDFKNDPETYNSIWGLRNWITSISKSNKSINEIEEEYRYLKYKYEQAIKIHKLKTSNSVFQTSIQTGAELIENVAKFRLRKLSDILFKFKENKISLMESELKSEGNQLSYLFKVKEKFK</sequence>
<accession>A0ABU9N8H5</accession>
<gene>
    <name evidence="1" type="ORF">WFZ85_14485</name>
</gene>
<dbReference type="RefSeq" id="WP_342696998.1">
    <property type="nucleotide sequence ID" value="NZ_JBCGDO010000027.1"/>
</dbReference>
<organism evidence="1 2">
    <name type="scientific">Flavobacterium aureirubrum</name>
    <dbReference type="NCBI Taxonomy" id="3133147"/>
    <lineage>
        <taxon>Bacteria</taxon>
        <taxon>Pseudomonadati</taxon>
        <taxon>Bacteroidota</taxon>
        <taxon>Flavobacteriia</taxon>
        <taxon>Flavobacteriales</taxon>
        <taxon>Flavobacteriaceae</taxon>
        <taxon>Flavobacterium</taxon>
    </lineage>
</organism>
<protein>
    <submittedName>
        <fullName evidence="1">Uncharacterized protein</fullName>
    </submittedName>
</protein>
<keyword evidence="2" id="KW-1185">Reference proteome</keyword>
<evidence type="ECO:0000313" key="2">
    <source>
        <dbReference type="Proteomes" id="UP001460072"/>
    </source>
</evidence>
<proteinExistence type="predicted"/>
<reference evidence="1 2" key="1">
    <citation type="submission" date="2024-03" db="EMBL/GenBank/DDBJ databases">
        <title>Two novel species of the genus Flavobacterium exhibiting potentially degradation of complex polysaccharides.</title>
        <authorList>
            <person name="Lian X."/>
        </authorList>
    </citation>
    <scope>NUCLEOTIDE SEQUENCE [LARGE SCALE GENOMIC DNA]</scope>
    <source>
        <strain evidence="2">j3</strain>
    </source>
</reference>
<dbReference type="Proteomes" id="UP001460072">
    <property type="component" value="Unassembled WGS sequence"/>
</dbReference>